<dbReference type="EMBL" id="BGPR01000101">
    <property type="protein sequence ID" value="GBL94329.1"/>
    <property type="molecule type" value="Genomic_DNA"/>
</dbReference>
<keyword evidence="2" id="KW-1185">Reference proteome</keyword>
<evidence type="ECO:0000313" key="1">
    <source>
        <dbReference type="EMBL" id="GBL94329.1"/>
    </source>
</evidence>
<dbReference type="AlphaFoldDB" id="A0A4Y2BRN1"/>
<dbReference type="Proteomes" id="UP000499080">
    <property type="component" value="Unassembled WGS sequence"/>
</dbReference>
<gene>
    <name evidence="1" type="ORF">AVEN_16841_1</name>
</gene>
<organism evidence="1 2">
    <name type="scientific">Araneus ventricosus</name>
    <name type="common">Orbweaver spider</name>
    <name type="synonym">Epeira ventricosa</name>
    <dbReference type="NCBI Taxonomy" id="182803"/>
    <lineage>
        <taxon>Eukaryota</taxon>
        <taxon>Metazoa</taxon>
        <taxon>Ecdysozoa</taxon>
        <taxon>Arthropoda</taxon>
        <taxon>Chelicerata</taxon>
        <taxon>Arachnida</taxon>
        <taxon>Araneae</taxon>
        <taxon>Araneomorphae</taxon>
        <taxon>Entelegynae</taxon>
        <taxon>Araneoidea</taxon>
        <taxon>Araneidae</taxon>
        <taxon>Araneus</taxon>
    </lineage>
</organism>
<proteinExistence type="predicted"/>
<protein>
    <submittedName>
        <fullName evidence="1">Uncharacterized protein</fullName>
    </submittedName>
</protein>
<reference evidence="1 2" key="1">
    <citation type="journal article" date="2019" name="Sci. Rep.">
        <title>Orb-weaving spider Araneus ventricosus genome elucidates the spidroin gene catalogue.</title>
        <authorList>
            <person name="Kono N."/>
            <person name="Nakamura H."/>
            <person name="Ohtoshi R."/>
            <person name="Moran D.A.P."/>
            <person name="Shinohara A."/>
            <person name="Yoshida Y."/>
            <person name="Fujiwara M."/>
            <person name="Mori M."/>
            <person name="Tomita M."/>
            <person name="Arakawa K."/>
        </authorList>
    </citation>
    <scope>NUCLEOTIDE SEQUENCE [LARGE SCALE GENOMIC DNA]</scope>
</reference>
<name>A0A4Y2BRN1_ARAVE</name>
<evidence type="ECO:0000313" key="2">
    <source>
        <dbReference type="Proteomes" id="UP000499080"/>
    </source>
</evidence>
<dbReference type="OrthoDB" id="10269568at2759"/>
<sequence length="97" mass="11238">MPWISEVFIFPFRGGNGRLHACKQLQLLSEDHTIWIAPFEVPVRLDKIGSVRRECIIQFAFIFSLLFNGQWMVFPLQITVAVDSCREFRSGRPSLLL</sequence>
<comment type="caution">
    <text evidence="1">The sequence shown here is derived from an EMBL/GenBank/DDBJ whole genome shotgun (WGS) entry which is preliminary data.</text>
</comment>
<accession>A0A4Y2BRN1</accession>